<evidence type="ECO:0000259" key="2">
    <source>
        <dbReference type="PROSITE" id="PS50097"/>
    </source>
</evidence>
<feature type="region of interest" description="Disordered" evidence="1">
    <location>
        <begin position="1809"/>
        <end position="1854"/>
    </location>
</feature>
<feature type="compositionally biased region" description="Basic and acidic residues" evidence="1">
    <location>
        <begin position="627"/>
        <end position="641"/>
    </location>
</feature>
<dbReference type="SUPFAM" id="SSF54695">
    <property type="entry name" value="POZ domain"/>
    <property type="match status" value="1"/>
</dbReference>
<feature type="compositionally biased region" description="Basic and acidic residues" evidence="1">
    <location>
        <begin position="551"/>
        <end position="561"/>
    </location>
</feature>
<dbReference type="PANTHER" id="PTHR24410:SF23">
    <property type="entry name" value="BTB DOMAIN-CONTAINING PROTEIN-RELATED"/>
    <property type="match status" value="1"/>
</dbReference>
<dbReference type="RefSeq" id="XP_005103999.1">
    <property type="nucleotide sequence ID" value="XM_005103942.3"/>
</dbReference>
<dbReference type="Pfam" id="PF00651">
    <property type="entry name" value="BTB"/>
    <property type="match status" value="1"/>
</dbReference>
<evidence type="ECO:0000313" key="3">
    <source>
        <dbReference type="Proteomes" id="UP000694888"/>
    </source>
</evidence>
<feature type="compositionally biased region" description="Low complexity" evidence="1">
    <location>
        <begin position="153"/>
        <end position="171"/>
    </location>
</feature>
<sequence>MRKKISPGLIATSGDGKPSIHPRVPAHWSGQPSVSSGSEKDDLKPSNSSLQSGQAASLSAPSSMEEPAGTISRDPSPLADGAAGGYISTDPQTPSSSSNHMSATESTINSNGEPLSTQENASESISEPMPSSSSYFQPVSDSLGLEKEQVDVVSAGGEEMAESAGSESSVVPGYVASSTREVKDDNPENEMSTAQYAENERVECCTEVSSHQTVRESSAEEREETVDVMDDDTGTMLTTERASQDRELDYELACQPTVTEISEFCAGGRDKASDVDLVSMTIASVAAGEGEPPRCSVMPLRDQTYGEERAPGNGNNQHHSISSSASNKHKKHRGEKNSMSASARLPVISSLLAPSGAGNPQQSTQLPGIQHIASAGRSSSSPTTALPSVAHFLGPAKSPQNTFKPVTPGVDPYSSAMAAADAAGDSSHGGTPYQTSKSKNNRKPVTPAGLRLSLAASEELPDPLPIPQYSEKVQRAKQLGTVAFDRPTVLRETVQFFLQFKHYWSSHDYDRISNLVVELFPEFKDNNEMPGVPANKRIRTDLSMYARNFRRREVSQRKKEGIMTSPAGEHSKDPSLKLSSPYGHPTSPSANGNPGNVGSNNASDFCNELLTAASIIESQNCPSGVRNDLHESGPSKGRAEESLSGTPEMLRHKHGLSLEGEGRTPSNGEPHRKHGELPDDETDDTPIHFVYDKEQMTPATRDANTAWQLYSDQVAQMASSSVLDYGMTTDEAAATPSSSSPAAASSSSNTDRLSAMAMWRSTALPDPLPTPPYSDSVIRARESGNTMSARPKIIRETTQYFLALKLWWTAPDYERIAELVLQNFPALVSLQAIKKDLGTCARNMRRRLPAAKYKPSSATQKAWVNSQTGLEQSPSEGGGGNHPHQALSSAGTAEYMKALMAAQNMNLTELSMTQRNLGELAVLAGIKQRIEQHPQDVTDLERQYLAQCTSEEQRQALMASGAFGNDAAAMAALSAFYGQLGVDITGGGGGGGTNNVGSGSSSGGKRSLMAGEYNSSHSSAVQEEGLGHAGGDMSDMANSKRQRRISQAEVEKRLREAELSHQHHTASLSSGGADTSAAKGHHQLSVGVSDSSRPLVKREPMSPSGTEAGAGSKSAQGTPKQSHQHLTVPNPMAMFPANAAHEHAAYWDAQAAANMALMGVASMAHSVPSTAPVATLAHSQAHVQHLAGHEVSASDVASTEAPMNLAYHHDADKPEHNTSSTPPLPTDPLPDTASLAAQVEVTTSSMKSTSRRRASSSPRSAHNDSGISSRDQQVWFPHGSGFKKENQEVVCLPEPLPVPVYSQKILAARSDGSSMRHRSEIIRETARFFLGLKHWWSSADYTRISELVVQQFPDLKDDNTADGMTNYVSFFRRIQRDLSMCARNLRRSKKPRKIRDLTGDAANSMSDPTMPREITPKKAKSKLSSEKKKKQGSGLSKLKKNKQHHQEALPAVVTEPAITAGVNEDMTAAAALLQQQFMQSNGSTVSSFHPSSHLLPSAHLLPPLHTHPALHEQQMQAQLHNSLVQQQQQQQQQQQVEEQHSVTVEEPQAARKLVKEEPPSTSADTTGNYESSMKSASAVAAISKPCTPTMETGHVEVEAGEVPAQATRSSHSREMEDAALVKADQEKIGIYQPAQNTKKTYVDPDHGSDLQTKFANLWQRGKFFDASLGVANKKLHVHKLILLAMSPYLQETFKNADPRSQLEVNLPSDTTYETAKAFLRYIYEGVLEVDTMSVRSLYKIATMLQMTKLAQYCQNFAQLLQEEAEEANGGAVGEGEIPKISVNLGELTEVQVQRQRILEAQALQRLGETTTISSAEHQRNMSRYQNGEDQSQHKTDLMGTEHNPSDPSGSSSAFLSPELLAHHRALVAVTSAVQSSSATSSSSLLLSSSQDTAAQQLFQAAMVRNQTSSPTPSTSSPSYYSHLHHQPATAQPDSAVLLHRFTSPDSTLPPAPSSSSSSSSSFIEHQRLAVAAYWQAQAHTLGEMMSRGQVGGLAPETATELAAIAAAAAATNTEDGTRHLLSSLGCHDGGSAAKVKVPSVHPVVNSRASHHHHHHHSRDPSPSWGSQVAMETDSGAHQPTMLPETCIPVDMARSHHVTNSEGHT</sequence>
<feature type="compositionally biased region" description="Polar residues" evidence="1">
    <location>
        <begin position="586"/>
        <end position="598"/>
    </location>
</feature>
<feature type="compositionally biased region" description="Low complexity" evidence="1">
    <location>
        <begin position="1524"/>
        <end position="1536"/>
    </location>
</feature>
<organism evidence="3 4">
    <name type="scientific">Aplysia californica</name>
    <name type="common">California sea hare</name>
    <dbReference type="NCBI Taxonomy" id="6500"/>
    <lineage>
        <taxon>Eukaryota</taxon>
        <taxon>Metazoa</taxon>
        <taxon>Spiralia</taxon>
        <taxon>Lophotrochozoa</taxon>
        <taxon>Mollusca</taxon>
        <taxon>Gastropoda</taxon>
        <taxon>Heterobranchia</taxon>
        <taxon>Euthyneura</taxon>
        <taxon>Tectipleura</taxon>
        <taxon>Aplysiida</taxon>
        <taxon>Aplysioidea</taxon>
        <taxon>Aplysiidae</taxon>
        <taxon>Aplysia</taxon>
    </lineage>
</organism>
<feature type="compositionally biased region" description="Polar residues" evidence="1">
    <location>
        <begin position="1113"/>
        <end position="1127"/>
    </location>
</feature>
<feature type="compositionally biased region" description="Polar residues" evidence="1">
    <location>
        <begin position="1559"/>
        <end position="1572"/>
    </location>
</feature>
<dbReference type="SMART" id="SM00225">
    <property type="entry name" value="BTB"/>
    <property type="match status" value="1"/>
</dbReference>
<feature type="compositionally biased region" description="Polar residues" evidence="1">
    <location>
        <begin position="1809"/>
        <end position="1829"/>
    </location>
</feature>
<keyword evidence="3" id="KW-1185">Reference proteome</keyword>
<accession>A0ABM0JXQ8</accession>
<dbReference type="Gene3D" id="3.30.710.10">
    <property type="entry name" value="Potassium Channel Kv1.1, Chain A"/>
    <property type="match status" value="1"/>
</dbReference>
<dbReference type="PROSITE" id="PS50097">
    <property type="entry name" value="BTB"/>
    <property type="match status" value="1"/>
</dbReference>
<feature type="region of interest" description="Disordered" evidence="1">
    <location>
        <begin position="1209"/>
        <end position="1275"/>
    </location>
</feature>
<feature type="compositionally biased region" description="Low complexity" evidence="1">
    <location>
        <begin position="46"/>
        <end position="63"/>
    </location>
</feature>
<feature type="compositionally biased region" description="Low complexity" evidence="1">
    <location>
        <begin position="1907"/>
        <end position="1921"/>
    </location>
</feature>
<feature type="region of interest" description="Disordered" evidence="1">
    <location>
        <begin position="2045"/>
        <end position="2082"/>
    </location>
</feature>
<feature type="region of interest" description="Disordered" evidence="1">
    <location>
        <begin position="1905"/>
        <end position="1929"/>
    </location>
</feature>
<feature type="compositionally biased region" description="Basic residues" evidence="1">
    <location>
        <begin position="1384"/>
        <end position="1393"/>
    </location>
</feature>
<feature type="region of interest" description="Disordered" evidence="1">
    <location>
        <begin position="1384"/>
        <end position="1452"/>
    </location>
</feature>
<dbReference type="GeneID" id="101850267"/>
<evidence type="ECO:0000313" key="4">
    <source>
        <dbReference type="RefSeq" id="XP_005103999.1"/>
    </source>
</evidence>
<feature type="region of interest" description="Disordered" evidence="1">
    <location>
        <begin position="418"/>
        <end position="446"/>
    </location>
</feature>
<feature type="region of interest" description="Disordered" evidence="1">
    <location>
        <begin position="1519"/>
        <end position="1572"/>
    </location>
</feature>
<feature type="compositionally biased region" description="Polar residues" evidence="1">
    <location>
        <begin position="313"/>
        <end position="326"/>
    </location>
</feature>
<feature type="region of interest" description="Disordered" evidence="1">
    <location>
        <begin position="858"/>
        <end position="887"/>
    </location>
</feature>
<dbReference type="PANTHER" id="PTHR24410">
    <property type="entry name" value="HL07962P-RELATED"/>
    <property type="match status" value="1"/>
</dbReference>
<feature type="region of interest" description="Disordered" evidence="1">
    <location>
        <begin position="993"/>
        <end position="1128"/>
    </location>
</feature>
<feature type="compositionally biased region" description="Basic residues" evidence="1">
    <location>
        <begin position="1417"/>
        <end position="1443"/>
    </location>
</feature>
<gene>
    <name evidence="4" type="primary">LOC101850267</name>
</gene>
<feature type="domain" description="BTB" evidence="2">
    <location>
        <begin position="1664"/>
        <end position="1731"/>
    </location>
</feature>
<reference evidence="4" key="1">
    <citation type="submission" date="2025-08" db="UniProtKB">
        <authorList>
            <consortium name="RefSeq"/>
        </authorList>
    </citation>
    <scope>IDENTIFICATION</scope>
</reference>
<feature type="region of interest" description="Disordered" evidence="1">
    <location>
        <begin position="621"/>
        <end position="685"/>
    </location>
</feature>
<feature type="compositionally biased region" description="Polar residues" evidence="1">
    <location>
        <begin position="89"/>
        <end position="121"/>
    </location>
</feature>
<feature type="region of interest" description="Disordered" evidence="1">
    <location>
        <begin position="1"/>
        <end position="191"/>
    </location>
</feature>
<evidence type="ECO:0000256" key="1">
    <source>
        <dbReference type="SAM" id="MobiDB-lite"/>
    </source>
</evidence>
<proteinExistence type="predicted"/>
<feature type="compositionally biased region" description="Polar residues" evidence="1">
    <location>
        <begin position="428"/>
        <end position="438"/>
    </location>
</feature>
<feature type="compositionally biased region" description="Low complexity" evidence="1">
    <location>
        <begin position="122"/>
        <end position="134"/>
    </location>
</feature>
<dbReference type="InterPro" id="IPR011333">
    <property type="entry name" value="SKP1/BTB/POZ_sf"/>
</dbReference>
<feature type="region of interest" description="Disordered" evidence="1">
    <location>
        <begin position="549"/>
        <end position="598"/>
    </location>
</feature>
<dbReference type="InterPro" id="IPR051481">
    <property type="entry name" value="BTB-POZ/Galectin-3-binding"/>
</dbReference>
<name>A0ABM0JXQ8_APLCA</name>
<feature type="region of interest" description="Disordered" evidence="1">
    <location>
        <begin position="1941"/>
        <end position="1960"/>
    </location>
</feature>
<protein>
    <submittedName>
        <fullName evidence="4">Uncharacterized protein LOC101850267 isoform X1</fullName>
    </submittedName>
</protein>
<feature type="compositionally biased region" description="Basic residues" evidence="1">
    <location>
        <begin position="2048"/>
        <end position="2057"/>
    </location>
</feature>
<feature type="compositionally biased region" description="Basic and acidic residues" evidence="1">
    <location>
        <begin position="1049"/>
        <end position="1061"/>
    </location>
</feature>
<feature type="compositionally biased region" description="Polar residues" evidence="1">
    <location>
        <begin position="1263"/>
        <end position="1272"/>
    </location>
</feature>
<feature type="region of interest" description="Disordered" evidence="1">
    <location>
        <begin position="305"/>
        <end position="342"/>
    </location>
</feature>
<feature type="region of interest" description="Disordered" evidence="1">
    <location>
        <begin position="207"/>
        <end position="244"/>
    </location>
</feature>
<dbReference type="Proteomes" id="UP000694888">
    <property type="component" value="Unplaced"/>
</dbReference>
<feature type="compositionally biased region" description="Acidic residues" evidence="1">
    <location>
        <begin position="221"/>
        <end position="233"/>
    </location>
</feature>
<dbReference type="InterPro" id="IPR000210">
    <property type="entry name" value="BTB/POZ_dom"/>
</dbReference>
<feature type="compositionally biased region" description="Polar residues" evidence="1">
    <location>
        <begin position="1845"/>
        <end position="1854"/>
    </location>
</feature>
<feature type="compositionally biased region" description="Polar residues" evidence="1">
    <location>
        <begin position="858"/>
        <end position="875"/>
    </location>
</feature>